<organism evidence="1 2">
    <name type="scientific">Rhizobium wenxiniae</name>
    <dbReference type="NCBI Taxonomy" id="1737357"/>
    <lineage>
        <taxon>Bacteria</taxon>
        <taxon>Pseudomonadati</taxon>
        <taxon>Pseudomonadota</taxon>
        <taxon>Alphaproteobacteria</taxon>
        <taxon>Hyphomicrobiales</taxon>
        <taxon>Rhizobiaceae</taxon>
        <taxon>Rhizobium/Agrobacterium group</taxon>
        <taxon>Rhizobium</taxon>
    </lineage>
</organism>
<reference evidence="1 2" key="1">
    <citation type="submission" date="2020-08" db="EMBL/GenBank/DDBJ databases">
        <title>Genomic Encyclopedia of Type Strains, Phase IV (KMG-IV): sequencing the most valuable type-strain genomes for metagenomic binning, comparative biology and taxonomic classification.</title>
        <authorList>
            <person name="Goeker M."/>
        </authorList>
    </citation>
    <scope>NUCLEOTIDE SEQUENCE [LARGE SCALE GENOMIC DNA]</scope>
    <source>
        <strain evidence="1 2">DSM 100734</strain>
    </source>
</reference>
<keyword evidence="2" id="KW-1185">Reference proteome</keyword>
<name>A0A7W9YAZ6_9HYPH</name>
<dbReference type="AlphaFoldDB" id="A0A7W9YAZ6"/>
<evidence type="ECO:0000313" key="1">
    <source>
        <dbReference type="EMBL" id="MBB6165269.1"/>
    </source>
</evidence>
<dbReference type="EMBL" id="JACHEG010000008">
    <property type="protein sequence ID" value="MBB6165269.1"/>
    <property type="molecule type" value="Genomic_DNA"/>
</dbReference>
<gene>
    <name evidence="1" type="ORF">HNQ72_005115</name>
</gene>
<evidence type="ECO:0000313" key="2">
    <source>
        <dbReference type="Proteomes" id="UP000547879"/>
    </source>
</evidence>
<proteinExistence type="predicted"/>
<evidence type="ECO:0008006" key="3">
    <source>
        <dbReference type="Google" id="ProtNLM"/>
    </source>
</evidence>
<dbReference type="Gene3D" id="2.60.120.560">
    <property type="entry name" value="Exo-inulinase, domain 1"/>
    <property type="match status" value="1"/>
</dbReference>
<sequence>MGVIKAFPLTLGILLAAEGHSFGTSQGAATTDFRLSGVSLEETRYQGQAAFKMTMPSDKIQDPAKEALADRDFMAWLPVDFTDGTIEVDVASELVAAAPAYARGFIGLTFRIDDKGRFESIYLRPTNSTADDQVRRNHSVQYVAYPDFKFDRLRRESPEAYETYADLDLARWTHMKIVVAGDKAKLYLDGKPLPALIVNDLKLGASQRGGVGVWLESGTIAYFRNLVITTAR</sequence>
<accession>A0A7W9YAZ6</accession>
<dbReference type="RefSeq" id="WP_210319707.1">
    <property type="nucleotide sequence ID" value="NZ_BMHW01000009.1"/>
</dbReference>
<dbReference type="Proteomes" id="UP000547879">
    <property type="component" value="Unassembled WGS sequence"/>
</dbReference>
<protein>
    <recommendedName>
        <fullName evidence="3">3-keto-disaccharide hydrolase domain-containing protein</fullName>
    </recommendedName>
</protein>
<comment type="caution">
    <text evidence="1">The sequence shown here is derived from an EMBL/GenBank/DDBJ whole genome shotgun (WGS) entry which is preliminary data.</text>
</comment>